<dbReference type="PROSITE" id="PS00075">
    <property type="entry name" value="DHFR_1"/>
    <property type="match status" value="1"/>
</dbReference>
<dbReference type="FunCoup" id="Q7NHQ9">
    <property type="interactions" value="167"/>
</dbReference>
<dbReference type="Pfam" id="PF00186">
    <property type="entry name" value="DHFR_1"/>
    <property type="match status" value="1"/>
</dbReference>
<dbReference type="GO" id="GO:0046452">
    <property type="term" value="P:dihydrofolate metabolic process"/>
    <property type="evidence" value="ECO:0000318"/>
    <property type="project" value="GO_Central"/>
</dbReference>
<dbReference type="InterPro" id="IPR001796">
    <property type="entry name" value="DHFR_dom"/>
</dbReference>
<evidence type="ECO:0000313" key="10">
    <source>
        <dbReference type="EMBL" id="BAC90417.1"/>
    </source>
</evidence>
<dbReference type="CDD" id="cd00209">
    <property type="entry name" value="DHFR"/>
    <property type="match status" value="1"/>
</dbReference>
<dbReference type="GO" id="GO:0046655">
    <property type="term" value="P:folic acid metabolic process"/>
    <property type="evidence" value="ECO:0000318"/>
    <property type="project" value="GO_Central"/>
</dbReference>
<keyword evidence="5 7" id="KW-0521">NADP</keyword>
<proteinExistence type="inferred from homology"/>
<evidence type="ECO:0000256" key="4">
    <source>
        <dbReference type="ARBA" id="ARBA00022563"/>
    </source>
</evidence>
<organism evidence="10 11">
    <name type="scientific">Gloeobacter violaceus (strain ATCC 29082 / PCC 7421)</name>
    <dbReference type="NCBI Taxonomy" id="251221"/>
    <lineage>
        <taxon>Bacteria</taxon>
        <taxon>Bacillati</taxon>
        <taxon>Cyanobacteriota</taxon>
        <taxon>Cyanophyceae</taxon>
        <taxon>Gloeobacterales</taxon>
        <taxon>Gloeobacteraceae</taxon>
        <taxon>Gloeobacter</taxon>
    </lineage>
</organism>
<comment type="pathway">
    <text evidence="1 7">Cofactor biosynthesis; tetrahydrofolate biosynthesis; 5,6,7,8-tetrahydrofolate from 7,8-dihydrofolate: step 1/1.</text>
</comment>
<comment type="catalytic activity">
    <reaction evidence="7">
        <text>(6S)-5,6,7,8-tetrahydrofolate + NADP(+) = 7,8-dihydrofolate + NADPH + H(+)</text>
        <dbReference type="Rhea" id="RHEA:15009"/>
        <dbReference type="ChEBI" id="CHEBI:15378"/>
        <dbReference type="ChEBI" id="CHEBI:57451"/>
        <dbReference type="ChEBI" id="CHEBI:57453"/>
        <dbReference type="ChEBI" id="CHEBI:57783"/>
        <dbReference type="ChEBI" id="CHEBI:58349"/>
        <dbReference type="EC" id="1.5.1.3"/>
    </reaction>
</comment>
<evidence type="ECO:0000256" key="1">
    <source>
        <dbReference type="ARBA" id="ARBA00004903"/>
    </source>
</evidence>
<dbReference type="GO" id="GO:0005829">
    <property type="term" value="C:cytosol"/>
    <property type="evidence" value="ECO:0000318"/>
    <property type="project" value="GO_Central"/>
</dbReference>
<dbReference type="PIRSF" id="PIRSF000194">
    <property type="entry name" value="DHFR"/>
    <property type="match status" value="1"/>
</dbReference>
<dbReference type="GO" id="GO:0004146">
    <property type="term" value="F:dihydrofolate reductase activity"/>
    <property type="evidence" value="ECO:0000318"/>
    <property type="project" value="GO_Central"/>
</dbReference>
<evidence type="ECO:0000256" key="5">
    <source>
        <dbReference type="ARBA" id="ARBA00022857"/>
    </source>
</evidence>
<dbReference type="RefSeq" id="WP_011142471.1">
    <property type="nucleotide sequence ID" value="NC_005125.1"/>
</dbReference>
<keyword evidence="11" id="KW-1185">Reference proteome</keyword>
<dbReference type="STRING" id="251221.gene:10759975"/>
<dbReference type="InterPro" id="IPR024072">
    <property type="entry name" value="DHFR-like_dom_sf"/>
</dbReference>
<evidence type="ECO:0000256" key="7">
    <source>
        <dbReference type="PIRNR" id="PIRNR000194"/>
    </source>
</evidence>
<dbReference type="SUPFAM" id="SSF53597">
    <property type="entry name" value="Dihydrofolate reductase-like"/>
    <property type="match status" value="1"/>
</dbReference>
<name>Q7NHQ9_GLOVI</name>
<dbReference type="GO" id="GO:0006730">
    <property type="term" value="P:one-carbon metabolic process"/>
    <property type="evidence" value="ECO:0007669"/>
    <property type="project" value="UniProtKB-KW"/>
</dbReference>
<reference evidence="10 11" key="1">
    <citation type="journal article" date="2003" name="DNA Res.">
        <title>Complete genome structure of Gloeobacter violaceus PCC 7421, a cyanobacterium that lacks thylakoids.</title>
        <authorList>
            <person name="Nakamura Y."/>
            <person name="Kaneko T."/>
            <person name="Sato S."/>
            <person name="Mimuro M."/>
            <person name="Miyashita H."/>
            <person name="Tsuchiya T."/>
            <person name="Sasamoto S."/>
            <person name="Watanabe A."/>
            <person name="Kawashima K."/>
            <person name="Kishida Y."/>
            <person name="Kiyokawa C."/>
            <person name="Kohara M."/>
            <person name="Matsumoto M."/>
            <person name="Matsuno A."/>
            <person name="Nakazaki N."/>
            <person name="Shimpo S."/>
            <person name="Takeuchi C."/>
            <person name="Yamada M."/>
            <person name="Tabata S."/>
        </authorList>
    </citation>
    <scope>NUCLEOTIDE SEQUENCE [LARGE SCALE GENOMIC DNA]</scope>
    <source>
        <strain evidence="11">ATCC 29082 / PCC 7421</strain>
    </source>
</reference>
<gene>
    <name evidence="10" type="ordered locus">glr2476</name>
</gene>
<evidence type="ECO:0000256" key="8">
    <source>
        <dbReference type="RuleBase" id="RU004474"/>
    </source>
</evidence>
<dbReference type="Proteomes" id="UP000000557">
    <property type="component" value="Chromosome"/>
</dbReference>
<dbReference type="Gene3D" id="3.40.430.10">
    <property type="entry name" value="Dihydrofolate Reductase, subunit A"/>
    <property type="match status" value="1"/>
</dbReference>
<dbReference type="KEGG" id="gvi:glr2476"/>
<evidence type="ECO:0000256" key="6">
    <source>
        <dbReference type="ARBA" id="ARBA00023002"/>
    </source>
</evidence>
<feature type="domain" description="DHFR" evidence="9">
    <location>
        <begin position="2"/>
        <end position="169"/>
    </location>
</feature>
<dbReference type="eggNOG" id="COG0262">
    <property type="taxonomic scope" value="Bacteria"/>
</dbReference>
<dbReference type="GO" id="GO:0050661">
    <property type="term" value="F:NADP binding"/>
    <property type="evidence" value="ECO:0000318"/>
    <property type="project" value="GO_Central"/>
</dbReference>
<dbReference type="EC" id="1.5.1.3" evidence="3 7"/>
<sequence>MELIAVVAMDSRRLIGRGDGLPWHCPEDLSAFKALTWGQPLLMGRRTFESILARRGKPLPEREHYVLTARRGPSFPTVRYICSPDQALALPVERLFVIGGASVYAQTADQLDTLYLSLIPGLHTGDVFLPDLGNRWAVEIIEKFQTFKRWRLLRSPSVGFDWSQLVEGG</sequence>
<dbReference type="EMBL" id="BA000045">
    <property type="protein sequence ID" value="BAC90417.1"/>
    <property type="molecule type" value="Genomic_DNA"/>
</dbReference>
<evidence type="ECO:0000256" key="2">
    <source>
        <dbReference type="ARBA" id="ARBA00009539"/>
    </source>
</evidence>
<dbReference type="InterPro" id="IPR012259">
    <property type="entry name" value="DHFR"/>
</dbReference>
<comment type="similarity">
    <text evidence="2 7 8">Belongs to the dihydrofolate reductase family.</text>
</comment>
<accession>Q7NHQ9</accession>
<dbReference type="AlphaFoldDB" id="Q7NHQ9"/>
<dbReference type="OrthoDB" id="9804315at2"/>
<dbReference type="PANTHER" id="PTHR48069">
    <property type="entry name" value="DIHYDROFOLATE REDUCTASE"/>
    <property type="match status" value="1"/>
</dbReference>
<dbReference type="PATRIC" id="fig|251221.4.peg.2512"/>
<comment type="function">
    <text evidence="7">Key enzyme in folate metabolism. Catalyzes an essential reaction for de novo glycine and purine synthesis, and for DNA precursor synthesis.</text>
</comment>
<dbReference type="UniPathway" id="UPA00077">
    <property type="reaction ID" value="UER00158"/>
</dbReference>
<dbReference type="PANTHER" id="PTHR48069:SF3">
    <property type="entry name" value="DIHYDROFOLATE REDUCTASE"/>
    <property type="match status" value="1"/>
</dbReference>
<reference evidence="10 11" key="2">
    <citation type="journal article" date="2003" name="DNA Res.">
        <title>Complete genome structure of Gloeobacter violaceus PCC 7421, a cyanobacterium that lacks thylakoids (supplement).</title>
        <authorList>
            <person name="Nakamura Y."/>
            <person name="Kaneko T."/>
            <person name="Sato S."/>
            <person name="Mimuro M."/>
            <person name="Miyashita H."/>
            <person name="Tsuchiya T."/>
            <person name="Sasamoto S."/>
            <person name="Watanabe A."/>
            <person name="Kawashima K."/>
            <person name="Kishida Y."/>
            <person name="Kiyokawa C."/>
            <person name="Kohara M."/>
            <person name="Matsumoto M."/>
            <person name="Matsuno A."/>
            <person name="Nakazaki N."/>
            <person name="Shimpo S."/>
            <person name="Takeuchi C."/>
            <person name="Yamada M."/>
            <person name="Tabata S."/>
        </authorList>
    </citation>
    <scope>NUCLEOTIDE SEQUENCE [LARGE SCALE GENOMIC DNA]</scope>
    <source>
        <strain evidence="11">ATCC 29082 / PCC 7421</strain>
    </source>
</reference>
<dbReference type="GO" id="GO:0046654">
    <property type="term" value="P:tetrahydrofolate biosynthetic process"/>
    <property type="evidence" value="ECO:0000318"/>
    <property type="project" value="GO_Central"/>
</dbReference>
<evidence type="ECO:0000256" key="3">
    <source>
        <dbReference type="ARBA" id="ARBA00012856"/>
    </source>
</evidence>
<evidence type="ECO:0000313" key="11">
    <source>
        <dbReference type="Proteomes" id="UP000000557"/>
    </source>
</evidence>
<dbReference type="InterPro" id="IPR017925">
    <property type="entry name" value="DHFR_CS"/>
</dbReference>
<dbReference type="InParanoid" id="Q7NHQ9"/>
<keyword evidence="6 7" id="KW-0560">Oxidoreductase</keyword>
<evidence type="ECO:0000259" key="9">
    <source>
        <dbReference type="PROSITE" id="PS51330"/>
    </source>
</evidence>
<dbReference type="HOGENOM" id="CLU_043966_5_1_3"/>
<protein>
    <recommendedName>
        <fullName evidence="3 7">Dihydrofolate reductase</fullName>
        <ecNumber evidence="3 7">1.5.1.3</ecNumber>
    </recommendedName>
</protein>
<dbReference type="EnsemblBacteria" id="BAC90417">
    <property type="protein sequence ID" value="BAC90417"/>
    <property type="gene ID" value="BAC90417"/>
</dbReference>
<dbReference type="PRINTS" id="PR00070">
    <property type="entry name" value="DHFR"/>
</dbReference>
<keyword evidence="4 7" id="KW-0554">One-carbon metabolism</keyword>
<dbReference type="PROSITE" id="PS51330">
    <property type="entry name" value="DHFR_2"/>
    <property type="match status" value="1"/>
</dbReference>